<accession>A0ABP3TZD5</accession>
<reference evidence="3" key="1">
    <citation type="journal article" date="2019" name="Int. J. Syst. Evol. Microbiol.">
        <title>The Global Catalogue of Microorganisms (GCM) 10K type strain sequencing project: providing services to taxonomists for standard genome sequencing and annotation.</title>
        <authorList>
            <consortium name="The Broad Institute Genomics Platform"/>
            <consortium name="The Broad Institute Genome Sequencing Center for Infectious Disease"/>
            <person name="Wu L."/>
            <person name="Ma J."/>
        </authorList>
    </citation>
    <scope>NUCLEOTIDE SEQUENCE [LARGE SCALE GENOMIC DNA]</scope>
    <source>
        <strain evidence="3">JCM 15421</strain>
    </source>
</reference>
<sequence length="140" mass="15770">MRWKILWCALFAISLSACSHRTDVDRDLSSLGLPSTQLVGHWGDGNDELYFDAVDPTYKTGGYVLMHVHPVRGGFHHQYRVDAEDPGDQHIAATLLFADGSRRDEKYVISEDGKSMTSTTTITGIETRSSWRRVDDKTRP</sequence>
<keyword evidence="3" id="KW-1185">Reference proteome</keyword>
<keyword evidence="1" id="KW-0732">Signal</keyword>
<gene>
    <name evidence="2" type="ORF">GCM10009105_28720</name>
</gene>
<dbReference type="Proteomes" id="UP001501523">
    <property type="component" value="Unassembled WGS sequence"/>
</dbReference>
<feature type="chain" id="PRO_5045981367" description="Lipoprotein" evidence="1">
    <location>
        <begin position="20"/>
        <end position="140"/>
    </location>
</feature>
<dbReference type="EMBL" id="BAAAEU010000024">
    <property type="protein sequence ID" value="GAA0719852.1"/>
    <property type="molecule type" value="Genomic_DNA"/>
</dbReference>
<evidence type="ECO:0000313" key="2">
    <source>
        <dbReference type="EMBL" id="GAA0719852.1"/>
    </source>
</evidence>
<protein>
    <recommendedName>
        <fullName evidence="4">Lipoprotein</fullName>
    </recommendedName>
</protein>
<name>A0ABP3TZD5_9GAMM</name>
<evidence type="ECO:0000313" key="3">
    <source>
        <dbReference type="Proteomes" id="UP001501523"/>
    </source>
</evidence>
<evidence type="ECO:0008006" key="4">
    <source>
        <dbReference type="Google" id="ProtNLM"/>
    </source>
</evidence>
<feature type="signal peptide" evidence="1">
    <location>
        <begin position="1"/>
        <end position="19"/>
    </location>
</feature>
<organism evidence="2 3">
    <name type="scientific">Dokdonella soli</name>
    <dbReference type="NCBI Taxonomy" id="529810"/>
    <lineage>
        <taxon>Bacteria</taxon>
        <taxon>Pseudomonadati</taxon>
        <taxon>Pseudomonadota</taxon>
        <taxon>Gammaproteobacteria</taxon>
        <taxon>Lysobacterales</taxon>
        <taxon>Rhodanobacteraceae</taxon>
        <taxon>Dokdonella</taxon>
    </lineage>
</organism>
<evidence type="ECO:0000256" key="1">
    <source>
        <dbReference type="SAM" id="SignalP"/>
    </source>
</evidence>
<comment type="caution">
    <text evidence="2">The sequence shown here is derived from an EMBL/GenBank/DDBJ whole genome shotgun (WGS) entry which is preliminary data.</text>
</comment>
<proteinExistence type="predicted"/>
<dbReference type="PROSITE" id="PS51257">
    <property type="entry name" value="PROKAR_LIPOPROTEIN"/>
    <property type="match status" value="1"/>
</dbReference>